<protein>
    <recommendedName>
        <fullName evidence="3">PNPLA domain-containing protein</fullName>
    </recommendedName>
</protein>
<comment type="caution">
    <text evidence="1">The sequence shown here is derived from an EMBL/GenBank/DDBJ whole genome shotgun (WGS) entry which is preliminary data.</text>
</comment>
<reference evidence="1 2" key="1">
    <citation type="submission" date="2024-01" db="EMBL/GenBank/DDBJ databases">
        <title>Complete genome of Cladobotryum mycophilum ATHUM6906.</title>
        <authorList>
            <person name="Christinaki A.C."/>
            <person name="Myridakis A.I."/>
            <person name="Kouvelis V.N."/>
        </authorList>
    </citation>
    <scope>NUCLEOTIDE SEQUENCE [LARGE SCALE GENOMIC DNA]</scope>
    <source>
        <strain evidence="1 2">ATHUM6906</strain>
    </source>
</reference>
<name>A0ABR0T2T3_9HYPO</name>
<dbReference type="EMBL" id="JAVFKD010000001">
    <property type="protein sequence ID" value="KAK5998727.1"/>
    <property type="molecule type" value="Genomic_DNA"/>
</dbReference>
<sequence length="45" mass="4857">MNSNGEKNPADSTLSPIRLLSLDGGGIRGLSSLIILRHLMKRVKP</sequence>
<dbReference type="Proteomes" id="UP001338125">
    <property type="component" value="Unassembled WGS sequence"/>
</dbReference>
<proteinExistence type="predicted"/>
<gene>
    <name evidence="1" type="ORF">PT974_01109</name>
</gene>
<organism evidence="1 2">
    <name type="scientific">Cladobotryum mycophilum</name>
    <dbReference type="NCBI Taxonomy" id="491253"/>
    <lineage>
        <taxon>Eukaryota</taxon>
        <taxon>Fungi</taxon>
        <taxon>Dikarya</taxon>
        <taxon>Ascomycota</taxon>
        <taxon>Pezizomycotina</taxon>
        <taxon>Sordariomycetes</taxon>
        <taxon>Hypocreomycetidae</taxon>
        <taxon>Hypocreales</taxon>
        <taxon>Hypocreaceae</taxon>
        <taxon>Cladobotryum</taxon>
    </lineage>
</organism>
<evidence type="ECO:0008006" key="3">
    <source>
        <dbReference type="Google" id="ProtNLM"/>
    </source>
</evidence>
<accession>A0ABR0T2T3</accession>
<dbReference type="Gene3D" id="3.40.1090.10">
    <property type="entry name" value="Cytosolic phospholipase A2 catalytic domain"/>
    <property type="match status" value="1"/>
</dbReference>
<evidence type="ECO:0000313" key="2">
    <source>
        <dbReference type="Proteomes" id="UP001338125"/>
    </source>
</evidence>
<keyword evidence="2" id="KW-1185">Reference proteome</keyword>
<dbReference type="SUPFAM" id="SSF52151">
    <property type="entry name" value="FabD/lysophospholipase-like"/>
    <property type="match status" value="1"/>
</dbReference>
<dbReference type="InterPro" id="IPR016035">
    <property type="entry name" value="Acyl_Trfase/lysoPLipase"/>
</dbReference>
<evidence type="ECO:0000313" key="1">
    <source>
        <dbReference type="EMBL" id="KAK5998727.1"/>
    </source>
</evidence>